<dbReference type="Pfam" id="PF13795">
    <property type="entry name" value="HupE_UreJ_2"/>
    <property type="match status" value="1"/>
</dbReference>
<evidence type="ECO:0000313" key="4">
    <source>
        <dbReference type="Proteomes" id="UP000238823"/>
    </source>
</evidence>
<dbReference type="AlphaFoldDB" id="A0A2S9YKK2"/>
<name>A0A2S9YKK2_9BACT</name>
<feature type="chain" id="PRO_5015652889" evidence="2">
    <location>
        <begin position="30"/>
        <end position="328"/>
    </location>
</feature>
<evidence type="ECO:0000313" key="3">
    <source>
        <dbReference type="EMBL" id="PRQ05536.1"/>
    </source>
</evidence>
<feature type="signal peptide" evidence="2">
    <location>
        <begin position="1"/>
        <end position="29"/>
    </location>
</feature>
<gene>
    <name evidence="3" type="ORF">ENSA7_45820</name>
</gene>
<accession>A0A2S9YKK2</accession>
<keyword evidence="1" id="KW-0472">Membrane</keyword>
<organism evidence="3 4">
    <name type="scientific">Enhygromyxa salina</name>
    <dbReference type="NCBI Taxonomy" id="215803"/>
    <lineage>
        <taxon>Bacteria</taxon>
        <taxon>Pseudomonadati</taxon>
        <taxon>Myxococcota</taxon>
        <taxon>Polyangia</taxon>
        <taxon>Nannocystales</taxon>
        <taxon>Nannocystaceae</taxon>
        <taxon>Enhygromyxa</taxon>
    </lineage>
</organism>
<comment type="caution">
    <text evidence="3">The sequence shown here is derived from an EMBL/GenBank/DDBJ whole genome shotgun (WGS) entry which is preliminary data.</text>
</comment>
<protein>
    <submittedName>
        <fullName evidence="3">HupE / UreJ protein</fullName>
    </submittedName>
</protein>
<dbReference type="RefSeq" id="WP_106091511.1">
    <property type="nucleotide sequence ID" value="NZ_PVNL01000093.1"/>
</dbReference>
<evidence type="ECO:0000256" key="1">
    <source>
        <dbReference type="SAM" id="Phobius"/>
    </source>
</evidence>
<keyword evidence="1" id="KW-1133">Transmembrane helix</keyword>
<dbReference type="InterPro" id="IPR032809">
    <property type="entry name" value="Put_HupE_UreJ"/>
</dbReference>
<keyword evidence="2" id="KW-0732">Signal</keyword>
<keyword evidence="1" id="KW-0812">Transmembrane</keyword>
<dbReference type="EMBL" id="PVNL01000093">
    <property type="protein sequence ID" value="PRQ05536.1"/>
    <property type="molecule type" value="Genomic_DNA"/>
</dbReference>
<evidence type="ECO:0000256" key="2">
    <source>
        <dbReference type="SAM" id="SignalP"/>
    </source>
</evidence>
<proteinExistence type="predicted"/>
<feature type="transmembrane region" description="Helical" evidence="1">
    <location>
        <begin position="172"/>
        <end position="191"/>
    </location>
</feature>
<sequence>MNGRSARVWLALGCALACLLLVWPHRAWAHEPHPALLVIEQTASGSYEVRWRAPVGGQFDDGVRPVFPEHCELTGQRLACDDPGLTGELTIAGLARADADVVVEIRWSPTRTQTAVLSRQRPAMILDPGVVGGPWRVARAYVVLGVEHIVGGWDHLAFVVGLLLLVGFERRLIWTITAFTVAHSLTLAASVLELVRLPSRAVEIVIALSIVLVAREAIDARSDAPPSWSRRWPWAIAFGFGLLHGFGFAGALLEIGIPDTARALALASFNIGVELGQLAVVAVLGLAWVAVRRLAVRWPGWRVPVCVALGGLGVYWTLDRAASAWFGV</sequence>
<dbReference type="OrthoDB" id="9808870at2"/>
<feature type="transmembrane region" description="Helical" evidence="1">
    <location>
        <begin position="301"/>
        <end position="318"/>
    </location>
</feature>
<feature type="transmembrane region" description="Helical" evidence="1">
    <location>
        <begin position="263"/>
        <end position="289"/>
    </location>
</feature>
<feature type="transmembrane region" description="Helical" evidence="1">
    <location>
        <begin position="197"/>
        <end position="214"/>
    </location>
</feature>
<dbReference type="Proteomes" id="UP000238823">
    <property type="component" value="Unassembled WGS sequence"/>
</dbReference>
<reference evidence="3 4" key="1">
    <citation type="submission" date="2018-03" db="EMBL/GenBank/DDBJ databases">
        <title>Draft Genome Sequences of the Obligatory Marine Myxobacteria Enhygromyxa salina SWB007.</title>
        <authorList>
            <person name="Poehlein A."/>
            <person name="Moghaddam J.A."/>
            <person name="Harms H."/>
            <person name="Alanjari M."/>
            <person name="Koenig G.M."/>
            <person name="Daniel R."/>
            <person name="Schaeberle T.F."/>
        </authorList>
    </citation>
    <scope>NUCLEOTIDE SEQUENCE [LARGE SCALE GENOMIC DNA]</scope>
    <source>
        <strain evidence="3 4">SWB007</strain>
    </source>
</reference>
<feature type="transmembrane region" description="Helical" evidence="1">
    <location>
        <begin position="234"/>
        <end position="257"/>
    </location>
</feature>